<gene>
    <name evidence="1" type="ORF">AKJ08_0756</name>
</gene>
<proteinExistence type="predicted"/>
<accession>A0A0K1PB67</accession>
<sequence>MAMNDEGNTSGLQIELSSAPISTFQTRFNATYGAYDNGKSSGVLSFDLHGARFTLAERFGGDTELPNDADVELPSEGGRLALVGADADGTIAIRVAKVTSAGATTIKFPQTQALKLLEPAEGATNVSRLPTLSWTPVNGAKSYWVEIVLNDTNQAHQYSLQYYLPGDVSSLTLADSDLDEMKLVGSTTYSWLVTAAITDGFLGADDIADGRGMGFVRILDIEDLMGFRTGERSFTTAP</sequence>
<dbReference type="InterPro" id="IPR013783">
    <property type="entry name" value="Ig-like_fold"/>
</dbReference>
<organism evidence="1 2">
    <name type="scientific">Vulgatibacter incomptus</name>
    <dbReference type="NCBI Taxonomy" id="1391653"/>
    <lineage>
        <taxon>Bacteria</taxon>
        <taxon>Pseudomonadati</taxon>
        <taxon>Myxococcota</taxon>
        <taxon>Myxococcia</taxon>
        <taxon>Myxococcales</taxon>
        <taxon>Cystobacterineae</taxon>
        <taxon>Vulgatibacteraceae</taxon>
        <taxon>Vulgatibacter</taxon>
    </lineage>
</organism>
<keyword evidence="2" id="KW-1185">Reference proteome</keyword>
<dbReference type="PATRIC" id="fig|1391653.3.peg.775"/>
<reference evidence="1 2" key="1">
    <citation type="submission" date="2015-08" db="EMBL/GenBank/DDBJ databases">
        <authorList>
            <person name="Babu N.S."/>
            <person name="Beckwith C.J."/>
            <person name="Beseler K.G."/>
            <person name="Brison A."/>
            <person name="Carone J.V."/>
            <person name="Caskin T.P."/>
            <person name="Diamond M."/>
            <person name="Durham M.E."/>
            <person name="Foxe J.M."/>
            <person name="Go M."/>
            <person name="Henderson B.A."/>
            <person name="Jones I.B."/>
            <person name="McGettigan J.A."/>
            <person name="Micheletti S.J."/>
            <person name="Nasrallah M.E."/>
            <person name="Ortiz D."/>
            <person name="Piller C.R."/>
            <person name="Privatt S.R."/>
            <person name="Schneider S.L."/>
            <person name="Sharp S."/>
            <person name="Smith T.C."/>
            <person name="Stanton J.D."/>
            <person name="Ullery H.E."/>
            <person name="Wilson R.J."/>
            <person name="Serrano M.G."/>
            <person name="Buck G."/>
            <person name="Lee V."/>
            <person name="Wang Y."/>
            <person name="Carvalho R."/>
            <person name="Voegtly L."/>
            <person name="Shi R."/>
            <person name="Duckworth R."/>
            <person name="Johnson A."/>
            <person name="Loviza R."/>
            <person name="Walstead R."/>
            <person name="Shah Z."/>
            <person name="Kiflezghi M."/>
            <person name="Wade K."/>
            <person name="Ball S.L."/>
            <person name="Bradley K.W."/>
            <person name="Asai D.J."/>
            <person name="Bowman C.A."/>
            <person name="Russell D.A."/>
            <person name="Pope W.H."/>
            <person name="Jacobs-Sera D."/>
            <person name="Hendrix R.W."/>
            <person name="Hatfull G.F."/>
        </authorList>
    </citation>
    <scope>NUCLEOTIDE SEQUENCE [LARGE SCALE GENOMIC DNA]</scope>
    <source>
        <strain evidence="1 2">DSM 27710</strain>
    </source>
</reference>
<name>A0A0K1PB67_9BACT</name>
<protein>
    <submittedName>
        <fullName evidence="1">Outer membrane autotransporter barrel domain protein</fullName>
    </submittedName>
</protein>
<dbReference type="Gene3D" id="2.60.40.10">
    <property type="entry name" value="Immunoglobulins"/>
    <property type="match status" value="1"/>
</dbReference>
<evidence type="ECO:0000313" key="1">
    <source>
        <dbReference type="EMBL" id="AKU90369.1"/>
    </source>
</evidence>
<dbReference type="EMBL" id="CP012332">
    <property type="protein sequence ID" value="AKU90369.1"/>
    <property type="molecule type" value="Genomic_DNA"/>
</dbReference>
<evidence type="ECO:0000313" key="2">
    <source>
        <dbReference type="Proteomes" id="UP000055590"/>
    </source>
</evidence>
<dbReference type="KEGG" id="vin:AKJ08_0756"/>
<dbReference type="Proteomes" id="UP000055590">
    <property type="component" value="Chromosome"/>
</dbReference>
<dbReference type="AlphaFoldDB" id="A0A0K1PB67"/>